<evidence type="ECO:0000313" key="3">
    <source>
        <dbReference type="Proteomes" id="UP000587760"/>
    </source>
</evidence>
<dbReference type="AlphaFoldDB" id="A0A841RB99"/>
<keyword evidence="3" id="KW-1185">Reference proteome</keyword>
<keyword evidence="1" id="KW-0472">Membrane</keyword>
<dbReference type="RefSeq" id="WP_184748909.1">
    <property type="nucleotide sequence ID" value="NZ_JACHGJ010000015.1"/>
</dbReference>
<reference evidence="2 3" key="1">
    <citation type="submission" date="2020-08" db="EMBL/GenBank/DDBJ databases">
        <title>Genomic Encyclopedia of Type Strains, Phase IV (KMG-IV): sequencing the most valuable type-strain genomes for metagenomic binning, comparative biology and taxonomic classification.</title>
        <authorList>
            <person name="Goeker M."/>
        </authorList>
    </citation>
    <scope>NUCLEOTIDE SEQUENCE [LARGE SCALE GENOMIC DNA]</scope>
    <source>
        <strain evidence="2 3">DSM 2461</strain>
    </source>
</reference>
<evidence type="ECO:0000313" key="2">
    <source>
        <dbReference type="EMBL" id="MBB6482674.1"/>
    </source>
</evidence>
<keyword evidence="1" id="KW-0812">Transmembrane</keyword>
<name>A0A841RB99_9SPIO</name>
<sequence>MFRLSYKLMLLFTILATLGGIITLIPGAGASYPNLIGYHSVCTFAPAATFFCFFLAGTSCFIRSTFIKDQSGNPGERFKRHSPRLIALIIVLAAGLFYTNRYIEIKEFYSDTTTSATIEEN</sequence>
<gene>
    <name evidence="2" type="ORF">HNR50_004379</name>
</gene>
<comment type="caution">
    <text evidence="2">The sequence shown here is derived from an EMBL/GenBank/DDBJ whole genome shotgun (WGS) entry which is preliminary data.</text>
</comment>
<protein>
    <submittedName>
        <fullName evidence="2">Uncharacterized protein</fullName>
    </submittedName>
</protein>
<dbReference type="EMBL" id="JACHGJ010000015">
    <property type="protein sequence ID" value="MBB6482674.1"/>
    <property type="molecule type" value="Genomic_DNA"/>
</dbReference>
<keyword evidence="1" id="KW-1133">Transmembrane helix</keyword>
<evidence type="ECO:0000256" key="1">
    <source>
        <dbReference type="SAM" id="Phobius"/>
    </source>
</evidence>
<feature type="transmembrane region" description="Helical" evidence="1">
    <location>
        <begin position="45"/>
        <end position="64"/>
    </location>
</feature>
<dbReference type="Proteomes" id="UP000587760">
    <property type="component" value="Unassembled WGS sequence"/>
</dbReference>
<feature type="transmembrane region" description="Helical" evidence="1">
    <location>
        <begin position="85"/>
        <end position="103"/>
    </location>
</feature>
<organism evidence="2 3">
    <name type="scientific">Spirochaeta isovalerica</name>
    <dbReference type="NCBI Taxonomy" id="150"/>
    <lineage>
        <taxon>Bacteria</taxon>
        <taxon>Pseudomonadati</taxon>
        <taxon>Spirochaetota</taxon>
        <taxon>Spirochaetia</taxon>
        <taxon>Spirochaetales</taxon>
        <taxon>Spirochaetaceae</taxon>
        <taxon>Spirochaeta</taxon>
    </lineage>
</organism>
<accession>A0A841RB99</accession>
<proteinExistence type="predicted"/>